<feature type="signal peptide" evidence="2">
    <location>
        <begin position="1"/>
        <end position="19"/>
    </location>
</feature>
<name>A0A0N4UR48_DRAME</name>
<comment type="caution">
    <text evidence="1">Lacks conserved residue(s) required for the propagation of feature annotation.</text>
</comment>
<feature type="domain" description="ShKT" evidence="3">
    <location>
        <begin position="133"/>
        <end position="168"/>
    </location>
</feature>
<evidence type="ECO:0000313" key="6">
    <source>
        <dbReference type="Proteomes" id="UP000274756"/>
    </source>
</evidence>
<evidence type="ECO:0000313" key="5">
    <source>
        <dbReference type="Proteomes" id="UP000038040"/>
    </source>
</evidence>
<dbReference type="SMART" id="SM00254">
    <property type="entry name" value="ShKT"/>
    <property type="match status" value="1"/>
</dbReference>
<dbReference type="EMBL" id="UYYG01001276">
    <property type="protein sequence ID" value="VDN60949.1"/>
    <property type="molecule type" value="Genomic_DNA"/>
</dbReference>
<reference evidence="4 6" key="2">
    <citation type="submission" date="2018-11" db="EMBL/GenBank/DDBJ databases">
        <authorList>
            <consortium name="Pathogen Informatics"/>
        </authorList>
    </citation>
    <scope>NUCLEOTIDE SEQUENCE [LARGE SCALE GENOMIC DNA]</scope>
</reference>
<gene>
    <name evidence="4" type="ORF">DME_LOCUS10922</name>
</gene>
<evidence type="ECO:0000256" key="1">
    <source>
        <dbReference type="PROSITE-ProRule" id="PRU01005"/>
    </source>
</evidence>
<dbReference type="InterPro" id="IPR003582">
    <property type="entry name" value="ShKT_dom"/>
</dbReference>
<evidence type="ECO:0000259" key="3">
    <source>
        <dbReference type="PROSITE" id="PS51670"/>
    </source>
</evidence>
<dbReference type="WBParaSite" id="DME_0001051901-mRNA-1">
    <property type="protein sequence ID" value="DME_0001051901-mRNA-1"/>
    <property type="gene ID" value="DME_0001051901"/>
</dbReference>
<feature type="chain" id="PRO_5033232907" evidence="2">
    <location>
        <begin position="20"/>
        <end position="169"/>
    </location>
</feature>
<dbReference type="PROSITE" id="PS51670">
    <property type="entry name" value="SHKT"/>
    <property type="match status" value="1"/>
</dbReference>
<protein>
    <submittedName>
        <fullName evidence="7">ShKT domain-containing protein</fullName>
    </submittedName>
</protein>
<evidence type="ECO:0000313" key="7">
    <source>
        <dbReference type="WBParaSite" id="DME_0001051901-mRNA-1"/>
    </source>
</evidence>
<dbReference type="AlphaFoldDB" id="A0A0N4UR48"/>
<proteinExistence type="predicted"/>
<sequence>MFTFLLVLASLYNLANAGAADIDVCSVLVPVVAGGNQAAGAQFVRRPSVPVENCYDRDAPACFEIFKYANNEMQIIADNRVPTNGYKVPENCQKDAYKMLVRQMCPHTCATCCLTKEYNCQNATSISPLTSVCRDERLNCAAVRAANSCGGVFRTTMMQQCAKTCGYCA</sequence>
<reference evidence="7" key="1">
    <citation type="submission" date="2017-02" db="UniProtKB">
        <authorList>
            <consortium name="WormBaseParasite"/>
        </authorList>
    </citation>
    <scope>IDENTIFICATION</scope>
</reference>
<dbReference type="Proteomes" id="UP000038040">
    <property type="component" value="Unplaced"/>
</dbReference>
<keyword evidence="2" id="KW-0732">Signal</keyword>
<dbReference type="Gene3D" id="1.10.10.1940">
    <property type="match status" value="1"/>
</dbReference>
<evidence type="ECO:0000256" key="2">
    <source>
        <dbReference type="SAM" id="SignalP"/>
    </source>
</evidence>
<accession>A0A0N4UR48</accession>
<evidence type="ECO:0000313" key="4">
    <source>
        <dbReference type="EMBL" id="VDN60949.1"/>
    </source>
</evidence>
<dbReference type="Pfam" id="PF01549">
    <property type="entry name" value="ShK"/>
    <property type="match status" value="2"/>
</dbReference>
<dbReference type="Proteomes" id="UP000274756">
    <property type="component" value="Unassembled WGS sequence"/>
</dbReference>
<organism evidence="5 7">
    <name type="scientific">Dracunculus medinensis</name>
    <name type="common">Guinea worm</name>
    <dbReference type="NCBI Taxonomy" id="318479"/>
    <lineage>
        <taxon>Eukaryota</taxon>
        <taxon>Metazoa</taxon>
        <taxon>Ecdysozoa</taxon>
        <taxon>Nematoda</taxon>
        <taxon>Chromadorea</taxon>
        <taxon>Rhabditida</taxon>
        <taxon>Spirurina</taxon>
        <taxon>Dracunculoidea</taxon>
        <taxon>Dracunculidae</taxon>
        <taxon>Dracunculus</taxon>
    </lineage>
</organism>
<keyword evidence="6" id="KW-1185">Reference proteome</keyword>